<proteinExistence type="predicted"/>
<dbReference type="Proteomes" id="UP001232725">
    <property type="component" value="Unassembled WGS sequence"/>
</dbReference>
<evidence type="ECO:0000313" key="4">
    <source>
        <dbReference type="Proteomes" id="UP001232725"/>
    </source>
</evidence>
<name>A0ABT9IR05_9MICC</name>
<feature type="compositionally biased region" description="Low complexity" evidence="1">
    <location>
        <begin position="91"/>
        <end position="128"/>
    </location>
</feature>
<accession>A0ABT9IR05</accession>
<feature type="compositionally biased region" description="Low complexity" evidence="1">
    <location>
        <begin position="55"/>
        <end position="82"/>
    </location>
</feature>
<evidence type="ECO:0000313" key="3">
    <source>
        <dbReference type="EMBL" id="MDP5227988.1"/>
    </source>
</evidence>
<sequence length="274" mass="26679">MTARRRGLAAVLAGAILVTPVTLGAARAPESAPAALCLPLIFTCPQPSPSPSPTTPAGVTPAPGAGSPTAPAQQPGTPATGLPGPPPLPGTPGADPGTPTAPGDPASPGAPPSGTNTSPTPSPGSTKPVAAPRDAGTPVFTRTPASMGSKGLSFTGLLGISIVTVPTSDGGTVRALKITADSITITGFSLTVRPPGGAGLVTTADTMTLSGHVSVYLGSVTATTQNGRSLTLGTDTPPPLDDVAPGLLRVTMGLVGSIAESITYTNTDQRIVQP</sequence>
<comment type="caution">
    <text evidence="3">The sequence shown here is derived from an EMBL/GenBank/DDBJ whole genome shotgun (WGS) entry which is preliminary data.</text>
</comment>
<dbReference type="EMBL" id="JAVALS010000009">
    <property type="protein sequence ID" value="MDP5227988.1"/>
    <property type="molecule type" value="Genomic_DNA"/>
</dbReference>
<evidence type="ECO:0000256" key="2">
    <source>
        <dbReference type="SAM" id="SignalP"/>
    </source>
</evidence>
<dbReference type="RefSeq" id="WP_305997040.1">
    <property type="nucleotide sequence ID" value="NZ_JAVALS010000009.1"/>
</dbReference>
<feature type="signal peptide" evidence="2">
    <location>
        <begin position="1"/>
        <end position="25"/>
    </location>
</feature>
<gene>
    <name evidence="3" type="ORF">Q9R02_12555</name>
</gene>
<protein>
    <submittedName>
        <fullName evidence="3">Uncharacterized protein</fullName>
    </submittedName>
</protein>
<keyword evidence="4" id="KW-1185">Reference proteome</keyword>
<reference evidence="3 4" key="1">
    <citation type="submission" date="2023-08" db="EMBL/GenBank/DDBJ databases">
        <title>Arthrobacter horti sp. nov., isolated from forest soil.</title>
        <authorList>
            <person name="Park M."/>
        </authorList>
    </citation>
    <scope>NUCLEOTIDE SEQUENCE [LARGE SCALE GENOMIC DNA]</scope>
    <source>
        <strain evidence="3 4">YJM1</strain>
    </source>
</reference>
<evidence type="ECO:0000256" key="1">
    <source>
        <dbReference type="SAM" id="MobiDB-lite"/>
    </source>
</evidence>
<keyword evidence="2" id="KW-0732">Signal</keyword>
<organism evidence="3 4">
    <name type="scientific">Arthrobacter horti</name>
    <dbReference type="NCBI Taxonomy" id="3068273"/>
    <lineage>
        <taxon>Bacteria</taxon>
        <taxon>Bacillati</taxon>
        <taxon>Actinomycetota</taxon>
        <taxon>Actinomycetes</taxon>
        <taxon>Micrococcales</taxon>
        <taxon>Micrococcaceae</taxon>
        <taxon>Arthrobacter</taxon>
    </lineage>
</organism>
<feature type="chain" id="PRO_5046863985" evidence="2">
    <location>
        <begin position="26"/>
        <end position="274"/>
    </location>
</feature>
<feature type="region of interest" description="Disordered" evidence="1">
    <location>
        <begin position="47"/>
        <end position="148"/>
    </location>
</feature>